<evidence type="ECO:0000256" key="2">
    <source>
        <dbReference type="ARBA" id="ARBA00022692"/>
    </source>
</evidence>
<evidence type="ECO:0000256" key="1">
    <source>
        <dbReference type="ARBA" id="ARBA00022475"/>
    </source>
</evidence>
<evidence type="ECO:0000313" key="9">
    <source>
        <dbReference type="Proteomes" id="UP001171916"/>
    </source>
</evidence>
<comment type="catalytic activity">
    <reaction evidence="7">
        <text>a peptidoglycan chain = a peptidoglycan chain with N-acetyl-1,6-anhydromuramyl-[peptide] at the reducing end + a peptidoglycan chain with N-acetylglucosamine at the non-reducing end.</text>
        <dbReference type="EC" id="4.2.2.29"/>
    </reaction>
</comment>
<comment type="function">
    <text evidence="7">Functions as a peptidoglycan terminase that cleaves nascent peptidoglycan strands endolytically to terminate their elongation.</text>
</comment>
<evidence type="ECO:0000256" key="6">
    <source>
        <dbReference type="ARBA" id="ARBA00023316"/>
    </source>
</evidence>
<dbReference type="HAMAP" id="MF_02065">
    <property type="entry name" value="MltG"/>
    <property type="match status" value="1"/>
</dbReference>
<comment type="caution">
    <text evidence="8">The sequence shown here is derived from an EMBL/GenBank/DDBJ whole genome shotgun (WGS) entry which is preliminary data.</text>
</comment>
<dbReference type="CDD" id="cd08010">
    <property type="entry name" value="MltG_like"/>
    <property type="match status" value="1"/>
</dbReference>
<reference evidence="8" key="1">
    <citation type="submission" date="2023-06" db="EMBL/GenBank/DDBJ databases">
        <title>Robiginitalea aurantiacus sp. nov. and Algoriphagus sediminis sp. nov., isolated from coastal sediment.</title>
        <authorList>
            <person name="Zhou Z.Y."/>
            <person name="An J."/>
            <person name="Jia Y.W."/>
            <person name="Du Z.J."/>
        </authorList>
    </citation>
    <scope>NUCLEOTIDE SEQUENCE</scope>
    <source>
        <strain evidence="8">C2-7</strain>
    </source>
</reference>
<dbReference type="PANTHER" id="PTHR30518:SF2">
    <property type="entry name" value="ENDOLYTIC MUREIN TRANSGLYCOSYLASE"/>
    <property type="match status" value="1"/>
</dbReference>
<dbReference type="NCBIfam" id="TIGR00247">
    <property type="entry name" value="endolytic transglycosylase MltG"/>
    <property type="match status" value="1"/>
</dbReference>
<dbReference type="RefSeq" id="WP_290002391.1">
    <property type="nucleotide sequence ID" value="NZ_JAUEPH010000008.1"/>
</dbReference>
<dbReference type="PANTHER" id="PTHR30518">
    <property type="entry name" value="ENDOLYTIC MUREIN TRANSGLYCOSYLASE"/>
    <property type="match status" value="1"/>
</dbReference>
<keyword evidence="3 7" id="KW-1133">Transmembrane helix</keyword>
<dbReference type="Proteomes" id="UP001171916">
    <property type="component" value="Unassembled WGS sequence"/>
</dbReference>
<evidence type="ECO:0000313" key="8">
    <source>
        <dbReference type="EMBL" id="MDN3205668.1"/>
    </source>
</evidence>
<feature type="site" description="Important for catalytic activity" evidence="7">
    <location>
        <position position="223"/>
    </location>
</feature>
<evidence type="ECO:0000256" key="7">
    <source>
        <dbReference type="HAMAP-Rule" id="MF_02065"/>
    </source>
</evidence>
<dbReference type="Gene3D" id="3.30.1490.480">
    <property type="entry name" value="Endolytic murein transglycosylase"/>
    <property type="match status" value="1"/>
</dbReference>
<gene>
    <name evidence="7 8" type="primary">mltG</name>
    <name evidence="8" type="ORF">QVH07_16015</name>
</gene>
<keyword evidence="4 7" id="KW-0472">Membrane</keyword>
<keyword evidence="2 7" id="KW-0812">Transmembrane</keyword>
<dbReference type="InterPro" id="IPR003770">
    <property type="entry name" value="MLTG-like"/>
</dbReference>
<dbReference type="EC" id="4.2.2.29" evidence="7"/>
<comment type="similarity">
    <text evidence="7">Belongs to the transglycosylase MltG family.</text>
</comment>
<dbReference type="Pfam" id="PF02618">
    <property type="entry name" value="YceG"/>
    <property type="match status" value="1"/>
</dbReference>
<accession>A0ABT7YGK8</accession>
<proteinExistence type="inferred from homology"/>
<keyword evidence="1 7" id="KW-1003">Cell membrane</keyword>
<evidence type="ECO:0000256" key="5">
    <source>
        <dbReference type="ARBA" id="ARBA00023239"/>
    </source>
</evidence>
<dbReference type="EMBL" id="JAUEPH010000008">
    <property type="protein sequence ID" value="MDN3205668.1"/>
    <property type="molecule type" value="Genomic_DNA"/>
</dbReference>
<keyword evidence="9" id="KW-1185">Reference proteome</keyword>
<evidence type="ECO:0000256" key="4">
    <source>
        <dbReference type="ARBA" id="ARBA00023136"/>
    </source>
</evidence>
<evidence type="ECO:0000256" key="3">
    <source>
        <dbReference type="ARBA" id="ARBA00022989"/>
    </source>
</evidence>
<protein>
    <recommendedName>
        <fullName evidence="7">Endolytic murein transglycosylase</fullName>
        <ecNumber evidence="7">4.2.2.29</ecNumber>
    </recommendedName>
    <alternativeName>
        <fullName evidence="7">Peptidoglycan lytic transglycosylase</fullName>
    </alternativeName>
    <alternativeName>
        <fullName evidence="7">Peptidoglycan polymerization terminase</fullName>
    </alternativeName>
</protein>
<dbReference type="Gene3D" id="3.30.160.60">
    <property type="entry name" value="Classic Zinc Finger"/>
    <property type="match status" value="1"/>
</dbReference>
<name>A0ABT7YGK8_9BACT</name>
<sequence length="349" mass="40610">MLTDKKRKFLLVLLVTGSVLAISFTFYFYQVFYSPNTLLETEQAYVLRIPSNATYSQVSKELYDEKVINDAVSFGFVAKVLGYQESVKSGLYIIEPKMTNLELVRKLRSGDQSPIKLTFNNIRTKEDLAEKISKNLEFNQTQFLELLQDSVYIRKFDFEEETIMGMFIPNTYEVWWDSSPEEIFERMNKEYQRFWNQERRDKARLLGLNPKEVTTLASIVQAESQQKADERPRIAGLYLNRLDRGMYLQADPTLVYALGDFEIKRVLNVHKEIDSPYNTYKNLGLPPGPINLPDISSLEAVLNPEEHNYLYMCAKDDFSGYHAFATNLTQHNANARRYQAALNRARIYK</sequence>
<keyword evidence="6 7" id="KW-0961">Cell wall biogenesis/degradation</keyword>
<organism evidence="8 9">
    <name type="scientific">Algoriphagus sediminis</name>
    <dbReference type="NCBI Taxonomy" id="3057113"/>
    <lineage>
        <taxon>Bacteria</taxon>
        <taxon>Pseudomonadati</taxon>
        <taxon>Bacteroidota</taxon>
        <taxon>Cytophagia</taxon>
        <taxon>Cytophagales</taxon>
        <taxon>Cyclobacteriaceae</taxon>
        <taxon>Algoriphagus</taxon>
    </lineage>
</organism>
<keyword evidence="5 7" id="KW-0456">Lyase</keyword>